<evidence type="ECO:0000313" key="2">
    <source>
        <dbReference type="EMBL" id="WQQ26848.1"/>
    </source>
</evidence>
<name>A0ABZ0ZR75_9ACTN</name>
<dbReference type="RefSeq" id="WP_322937614.1">
    <property type="nucleotide sequence ID" value="NZ_CP141059.1"/>
</dbReference>
<proteinExistence type="predicted"/>
<keyword evidence="1" id="KW-0472">Membrane</keyword>
<accession>A0ABZ0ZR75</accession>
<evidence type="ECO:0000256" key="1">
    <source>
        <dbReference type="SAM" id="Phobius"/>
    </source>
</evidence>
<protein>
    <submittedName>
        <fullName evidence="2">Uncharacterized protein</fullName>
    </submittedName>
</protein>
<feature type="transmembrane region" description="Helical" evidence="1">
    <location>
        <begin position="6"/>
        <end position="26"/>
    </location>
</feature>
<gene>
    <name evidence="2" type="ORF">SHK19_01120</name>
</gene>
<evidence type="ECO:0000313" key="3">
    <source>
        <dbReference type="Proteomes" id="UP001327225"/>
    </source>
</evidence>
<sequence length="65" mass="7535">MTDDQYVLGFILMAIAIALILGLGTLRMAGMLQRHQRTEADEQQRRGHKAEHHHWYDRFHLHGAA</sequence>
<keyword evidence="1" id="KW-1133">Transmembrane helix</keyword>
<dbReference type="Proteomes" id="UP001327225">
    <property type="component" value="Chromosome"/>
</dbReference>
<reference evidence="3" key="1">
    <citation type="submission" date="2023-12" db="EMBL/GenBank/DDBJ databases">
        <title>Novel species in genus Nocardioides.</title>
        <authorList>
            <person name="Zhou H."/>
        </authorList>
    </citation>
    <scope>NUCLEOTIDE SEQUENCE [LARGE SCALE GENOMIC DNA]</scope>
    <source>
        <strain evidence="3">HM61</strain>
    </source>
</reference>
<organism evidence="2 3">
    <name type="scientific">Nocardioides bizhenqiangii</name>
    <dbReference type="NCBI Taxonomy" id="3095076"/>
    <lineage>
        <taxon>Bacteria</taxon>
        <taxon>Bacillati</taxon>
        <taxon>Actinomycetota</taxon>
        <taxon>Actinomycetes</taxon>
        <taxon>Propionibacteriales</taxon>
        <taxon>Nocardioidaceae</taxon>
        <taxon>Nocardioides</taxon>
    </lineage>
</organism>
<keyword evidence="1" id="KW-0812">Transmembrane</keyword>
<keyword evidence="3" id="KW-1185">Reference proteome</keyword>
<dbReference type="EMBL" id="CP141059">
    <property type="protein sequence ID" value="WQQ26848.1"/>
    <property type="molecule type" value="Genomic_DNA"/>
</dbReference>